<evidence type="ECO:0000313" key="3">
    <source>
        <dbReference type="Proteomes" id="UP001152797"/>
    </source>
</evidence>
<protein>
    <submittedName>
        <fullName evidence="1">Uncharacterized protein</fullName>
    </submittedName>
</protein>
<reference evidence="2" key="2">
    <citation type="submission" date="2024-04" db="EMBL/GenBank/DDBJ databases">
        <authorList>
            <person name="Chen Y."/>
            <person name="Shah S."/>
            <person name="Dougan E. K."/>
            <person name="Thang M."/>
            <person name="Chan C."/>
        </authorList>
    </citation>
    <scope>NUCLEOTIDE SEQUENCE [LARGE SCALE GENOMIC DNA]</scope>
</reference>
<dbReference type="Proteomes" id="UP001152797">
    <property type="component" value="Unassembled WGS sequence"/>
</dbReference>
<dbReference type="EMBL" id="CAMXCT020005501">
    <property type="protein sequence ID" value="CAL1165888.1"/>
    <property type="molecule type" value="Genomic_DNA"/>
</dbReference>
<proteinExistence type="predicted"/>
<dbReference type="EMBL" id="CAMXCT010005501">
    <property type="protein sequence ID" value="CAI4012513.1"/>
    <property type="molecule type" value="Genomic_DNA"/>
</dbReference>
<organism evidence="1">
    <name type="scientific">Cladocopium goreaui</name>
    <dbReference type="NCBI Taxonomy" id="2562237"/>
    <lineage>
        <taxon>Eukaryota</taxon>
        <taxon>Sar</taxon>
        <taxon>Alveolata</taxon>
        <taxon>Dinophyceae</taxon>
        <taxon>Suessiales</taxon>
        <taxon>Symbiodiniaceae</taxon>
        <taxon>Cladocopium</taxon>
    </lineage>
</organism>
<dbReference type="AlphaFoldDB" id="A0A9P1DPQ5"/>
<evidence type="ECO:0000313" key="2">
    <source>
        <dbReference type="EMBL" id="CAL1165888.1"/>
    </source>
</evidence>
<dbReference type="EMBL" id="CAMXCT030005501">
    <property type="protein sequence ID" value="CAL4799825.1"/>
    <property type="molecule type" value="Genomic_DNA"/>
</dbReference>
<keyword evidence="3" id="KW-1185">Reference proteome</keyword>
<name>A0A9P1DPQ5_9DINO</name>
<gene>
    <name evidence="1" type="ORF">C1SCF055_LOCUS37567</name>
</gene>
<accession>A0A9P1DPQ5</accession>
<reference evidence="1" key="1">
    <citation type="submission" date="2022-10" db="EMBL/GenBank/DDBJ databases">
        <authorList>
            <person name="Chen Y."/>
            <person name="Dougan E. K."/>
            <person name="Chan C."/>
            <person name="Rhodes N."/>
            <person name="Thang M."/>
        </authorList>
    </citation>
    <scope>NUCLEOTIDE SEQUENCE</scope>
</reference>
<evidence type="ECO:0000313" key="1">
    <source>
        <dbReference type="EMBL" id="CAI4012513.1"/>
    </source>
</evidence>
<feature type="non-terminal residue" evidence="1">
    <location>
        <position position="136"/>
    </location>
</feature>
<comment type="caution">
    <text evidence="1">The sequence shown here is derived from an EMBL/GenBank/DDBJ whole genome shotgun (WGS) entry which is preliminary data.</text>
</comment>
<sequence length="136" mass="15736">PEGEDIAEDLLKKLIHRKLLGPTLQVQDMNPSGLPLRELPPGNTASLFLMYLAWCRDFKVHASLCSQLLEHYRSQYADRLVYWAARERSANEGDMLTVICDSFDRSKLQLPMWPLNRTPKRTVYETLQRSLLALCF</sequence>